<dbReference type="Pfam" id="PF13556">
    <property type="entry name" value="HTH_30"/>
    <property type="match status" value="1"/>
</dbReference>
<dbReference type="Gene3D" id="1.10.10.2840">
    <property type="entry name" value="PucR C-terminal helix-turn-helix domain"/>
    <property type="match status" value="1"/>
</dbReference>
<evidence type="ECO:0000313" key="6">
    <source>
        <dbReference type="Proteomes" id="UP000823900"/>
    </source>
</evidence>
<feature type="domain" description="PucR C-terminal helix-turn-helix" evidence="3">
    <location>
        <begin position="287"/>
        <end position="340"/>
    </location>
</feature>
<name>A0A9D2HGY0_9FIRM</name>
<dbReference type="Pfam" id="PF05651">
    <property type="entry name" value="Diacid_rec"/>
    <property type="match status" value="1"/>
</dbReference>
<organism evidence="5 6">
    <name type="scientific">Candidatus Lachnoclostridium stercoravium</name>
    <dbReference type="NCBI Taxonomy" id="2838633"/>
    <lineage>
        <taxon>Bacteria</taxon>
        <taxon>Bacillati</taxon>
        <taxon>Bacillota</taxon>
        <taxon>Clostridia</taxon>
        <taxon>Lachnospirales</taxon>
        <taxon>Lachnospiraceae</taxon>
    </lineage>
</organism>
<dbReference type="EMBL" id="DWZA01000002">
    <property type="protein sequence ID" value="HJA69973.1"/>
    <property type="molecule type" value="Genomic_DNA"/>
</dbReference>
<protein>
    <submittedName>
        <fullName evidence="5">Helix-turn-helix domain-containing protein</fullName>
    </submittedName>
</protein>
<proteinExistence type="inferred from homology"/>
<comment type="similarity">
    <text evidence="1">Belongs to the CdaR family.</text>
</comment>
<reference evidence="5" key="1">
    <citation type="journal article" date="2021" name="PeerJ">
        <title>Extensive microbial diversity within the chicken gut microbiome revealed by metagenomics and culture.</title>
        <authorList>
            <person name="Gilroy R."/>
            <person name="Ravi A."/>
            <person name="Getino M."/>
            <person name="Pursley I."/>
            <person name="Horton D.L."/>
            <person name="Alikhan N.F."/>
            <person name="Baker D."/>
            <person name="Gharbi K."/>
            <person name="Hall N."/>
            <person name="Watson M."/>
            <person name="Adriaenssens E.M."/>
            <person name="Foster-Nyarko E."/>
            <person name="Jarju S."/>
            <person name="Secka A."/>
            <person name="Antonio M."/>
            <person name="Oren A."/>
            <person name="Chaudhuri R.R."/>
            <person name="La Ragione R."/>
            <person name="Hildebrand F."/>
            <person name="Pallen M.J."/>
        </authorList>
    </citation>
    <scope>NUCLEOTIDE SEQUENCE</scope>
    <source>
        <strain evidence="5">CHK178-16964</strain>
    </source>
</reference>
<dbReference type="Pfam" id="PF17853">
    <property type="entry name" value="GGDEF_2"/>
    <property type="match status" value="1"/>
</dbReference>
<dbReference type="InterPro" id="IPR008599">
    <property type="entry name" value="Diacid_rec"/>
</dbReference>
<dbReference type="AlphaFoldDB" id="A0A9D2HGY0"/>
<feature type="domain" description="Putative sugar diacid recognition" evidence="2">
    <location>
        <begin position="2"/>
        <end position="130"/>
    </location>
</feature>
<gene>
    <name evidence="5" type="ORF">IAA07_00145</name>
</gene>
<dbReference type="PANTHER" id="PTHR33744:SF15">
    <property type="entry name" value="CARBOHYDRATE DIACID REGULATOR"/>
    <property type="match status" value="1"/>
</dbReference>
<sequence length="355" mass="40107">MDNRIMQRIVEKLKDSIAVPLSICDVSGRVIVSTEPSRIGQMDLLALEALNINSRASAAQGNGIQSAGAAVPLCFRKSRLGAMVIEGGGSVEIYAAEFLAKTIEILYEEYAQSEKDKSRSLERDQFLYEWLHLSSEYTDSFKKRGEQLGIDVEGPRTVIVMEPDPDDYPLIMPMVQKLLEPDDIMMPLSQQQDLIILRENAAFEKRYHRIASAISCCHAGVCSGEGRLYTAYRFALKSLHLGKILFPSEYLHTYEKMRLAVALSELDIPGMEEAFSRLVVKGKNARLAETAVTYIRFNGDIQKICERLHIHRNSIPYRLRRIQAVSGRNLLDSYDLLYLYGSFIHYIGKMEGEIT</sequence>
<dbReference type="InterPro" id="IPR042070">
    <property type="entry name" value="PucR_C-HTH_sf"/>
</dbReference>
<dbReference type="Proteomes" id="UP000823900">
    <property type="component" value="Unassembled WGS sequence"/>
</dbReference>
<dbReference type="InterPro" id="IPR041522">
    <property type="entry name" value="CdaR_GGDEF"/>
</dbReference>
<comment type="caution">
    <text evidence="5">The sequence shown here is derived from an EMBL/GenBank/DDBJ whole genome shotgun (WGS) entry which is preliminary data.</text>
</comment>
<evidence type="ECO:0000259" key="2">
    <source>
        <dbReference type="Pfam" id="PF05651"/>
    </source>
</evidence>
<evidence type="ECO:0000313" key="5">
    <source>
        <dbReference type="EMBL" id="HJA69973.1"/>
    </source>
</evidence>
<dbReference type="InterPro" id="IPR051448">
    <property type="entry name" value="CdaR-like_regulators"/>
</dbReference>
<feature type="domain" description="CdaR GGDEF-like" evidence="4">
    <location>
        <begin position="138"/>
        <end position="240"/>
    </location>
</feature>
<evidence type="ECO:0000259" key="3">
    <source>
        <dbReference type="Pfam" id="PF13556"/>
    </source>
</evidence>
<evidence type="ECO:0000259" key="4">
    <source>
        <dbReference type="Pfam" id="PF17853"/>
    </source>
</evidence>
<reference evidence="5" key="2">
    <citation type="submission" date="2021-04" db="EMBL/GenBank/DDBJ databases">
        <authorList>
            <person name="Gilroy R."/>
        </authorList>
    </citation>
    <scope>NUCLEOTIDE SEQUENCE</scope>
    <source>
        <strain evidence="5">CHK178-16964</strain>
    </source>
</reference>
<accession>A0A9D2HGY0</accession>
<dbReference type="InterPro" id="IPR025736">
    <property type="entry name" value="PucR_C-HTH_dom"/>
</dbReference>
<evidence type="ECO:0000256" key="1">
    <source>
        <dbReference type="ARBA" id="ARBA00006754"/>
    </source>
</evidence>
<dbReference type="PANTHER" id="PTHR33744">
    <property type="entry name" value="CARBOHYDRATE DIACID REGULATOR"/>
    <property type="match status" value="1"/>
</dbReference>